<evidence type="ECO:0000256" key="8">
    <source>
        <dbReference type="SAM" id="Phobius"/>
    </source>
</evidence>
<keyword evidence="4 8" id="KW-0812">Transmembrane</keyword>
<dbReference type="InterPro" id="IPR029008">
    <property type="entry name" value="EMC6-like"/>
</dbReference>
<evidence type="ECO:0000256" key="3">
    <source>
        <dbReference type="ARBA" id="ARBA00020827"/>
    </source>
</evidence>
<keyword evidence="10" id="KW-1185">Reference proteome</keyword>
<keyword evidence="6 8" id="KW-1133">Transmembrane helix</keyword>
<keyword evidence="7 8" id="KW-0472">Membrane</keyword>
<protein>
    <recommendedName>
        <fullName evidence="3">ER membrane protein complex subunit 6</fullName>
    </recommendedName>
</protein>
<dbReference type="PANTHER" id="PTHR20994">
    <property type="entry name" value="ER MEMBRANE PROTEIN COMPLEX SUBUNIT 6"/>
    <property type="match status" value="1"/>
</dbReference>
<evidence type="ECO:0000313" key="10">
    <source>
        <dbReference type="Proteomes" id="UP001189122"/>
    </source>
</evidence>
<evidence type="ECO:0000313" key="9">
    <source>
        <dbReference type="EMBL" id="CAA2631275.1"/>
    </source>
</evidence>
<name>A0A7I8JK54_SPIIN</name>
<accession>A0A7I8JK54</accession>
<dbReference type="GO" id="GO:0072546">
    <property type="term" value="C:EMC complex"/>
    <property type="evidence" value="ECO:0007669"/>
    <property type="project" value="InterPro"/>
</dbReference>
<evidence type="ECO:0000256" key="1">
    <source>
        <dbReference type="ARBA" id="ARBA00004477"/>
    </source>
</evidence>
<dbReference type="PANTHER" id="PTHR20994:SF0">
    <property type="entry name" value="ER MEMBRANE PROTEIN COMPLEX SUBUNIT 6"/>
    <property type="match status" value="1"/>
</dbReference>
<reference evidence="9 10" key="1">
    <citation type="submission" date="2019-12" db="EMBL/GenBank/DDBJ databases">
        <authorList>
            <person name="Scholz U."/>
            <person name="Mascher M."/>
            <person name="Fiebig A."/>
        </authorList>
    </citation>
    <scope>NUCLEOTIDE SEQUENCE</scope>
</reference>
<dbReference type="InterPro" id="IPR008504">
    <property type="entry name" value="Emc6"/>
</dbReference>
<keyword evidence="5" id="KW-0256">Endoplasmic reticulum</keyword>
<comment type="similarity">
    <text evidence="2">Belongs to the EMC6 family.</text>
</comment>
<evidence type="ECO:0000256" key="6">
    <source>
        <dbReference type="ARBA" id="ARBA00022989"/>
    </source>
</evidence>
<evidence type="ECO:0000256" key="5">
    <source>
        <dbReference type="ARBA" id="ARBA00022824"/>
    </source>
</evidence>
<dbReference type="GO" id="GO:0034975">
    <property type="term" value="P:protein folding in endoplasmic reticulum"/>
    <property type="evidence" value="ECO:0007669"/>
    <property type="project" value="TreeGrafter"/>
</dbReference>
<dbReference type="Pfam" id="PF07019">
    <property type="entry name" value="EMC6"/>
    <property type="match status" value="1"/>
</dbReference>
<gene>
    <name evidence="9" type="ORF">SI7747_14016923</name>
</gene>
<sequence>MLIIAGGGKNYLKDGPYVIYLKRQLATIYYHCAIGVRSESFGLPSFPPLSVQNMTQSFLSLHLRGEGVLYSDIFVIIGGVIAGIWGFTGLTGFIFYQQKRSSLHRHTLTTGNRILLDGFFGGLMSFVLFWTFAYDIVHIF</sequence>
<comment type="subcellular location">
    <subcellularLocation>
        <location evidence="1">Endoplasmic reticulum membrane</location>
        <topology evidence="1">Multi-pass membrane protein</topology>
    </subcellularLocation>
</comment>
<evidence type="ECO:0000256" key="2">
    <source>
        <dbReference type="ARBA" id="ARBA00009436"/>
    </source>
</evidence>
<proteinExistence type="inferred from homology"/>
<dbReference type="EMBL" id="LR743601">
    <property type="protein sequence ID" value="CAA2631275.1"/>
    <property type="molecule type" value="Genomic_DNA"/>
</dbReference>
<dbReference type="Proteomes" id="UP001189122">
    <property type="component" value="Unassembled WGS sequence"/>
</dbReference>
<feature type="transmembrane region" description="Helical" evidence="8">
    <location>
        <begin position="115"/>
        <end position="134"/>
    </location>
</feature>
<evidence type="ECO:0000256" key="7">
    <source>
        <dbReference type="ARBA" id="ARBA00023136"/>
    </source>
</evidence>
<dbReference type="EMBL" id="CACRZD030000014">
    <property type="protein sequence ID" value="CAA6670518.1"/>
    <property type="molecule type" value="Genomic_DNA"/>
</dbReference>
<organism evidence="9">
    <name type="scientific">Spirodela intermedia</name>
    <name type="common">Intermediate duckweed</name>
    <dbReference type="NCBI Taxonomy" id="51605"/>
    <lineage>
        <taxon>Eukaryota</taxon>
        <taxon>Viridiplantae</taxon>
        <taxon>Streptophyta</taxon>
        <taxon>Embryophyta</taxon>
        <taxon>Tracheophyta</taxon>
        <taxon>Spermatophyta</taxon>
        <taxon>Magnoliopsida</taxon>
        <taxon>Liliopsida</taxon>
        <taxon>Araceae</taxon>
        <taxon>Lemnoideae</taxon>
        <taxon>Spirodela</taxon>
    </lineage>
</organism>
<feature type="transmembrane region" description="Helical" evidence="8">
    <location>
        <begin position="73"/>
        <end position="95"/>
    </location>
</feature>
<evidence type="ECO:0000256" key="4">
    <source>
        <dbReference type="ARBA" id="ARBA00022692"/>
    </source>
</evidence>
<dbReference type="AlphaFoldDB" id="A0A7I8JK54"/>
<dbReference type="GO" id="GO:0000045">
    <property type="term" value="P:autophagosome assembly"/>
    <property type="evidence" value="ECO:0007669"/>
    <property type="project" value="TreeGrafter"/>
</dbReference>